<name>A0ABR4JCP6_9EURO</name>
<evidence type="ECO:0000313" key="4">
    <source>
        <dbReference type="Proteomes" id="UP001610444"/>
    </source>
</evidence>
<comment type="caution">
    <text evidence="3">The sequence shown here is derived from an EMBL/GenBank/DDBJ whole genome shotgun (WGS) entry which is preliminary data.</text>
</comment>
<evidence type="ECO:0000256" key="2">
    <source>
        <dbReference type="ARBA" id="ARBA00023002"/>
    </source>
</evidence>
<keyword evidence="2" id="KW-0560">Oxidoreductase</keyword>
<reference evidence="3 4" key="1">
    <citation type="submission" date="2024-07" db="EMBL/GenBank/DDBJ databases">
        <title>Section-level genome sequencing and comparative genomics of Aspergillus sections Usti and Cavernicolus.</title>
        <authorList>
            <consortium name="Lawrence Berkeley National Laboratory"/>
            <person name="Nybo J.L."/>
            <person name="Vesth T.C."/>
            <person name="Theobald S."/>
            <person name="Frisvad J.C."/>
            <person name="Larsen T.O."/>
            <person name="Kjaerboelling I."/>
            <person name="Rothschild-Mancinelli K."/>
            <person name="Lyhne E.K."/>
            <person name="Kogle M.E."/>
            <person name="Barry K."/>
            <person name="Clum A."/>
            <person name="Na H."/>
            <person name="Ledsgaard L."/>
            <person name="Lin J."/>
            <person name="Lipzen A."/>
            <person name="Kuo A."/>
            <person name="Riley R."/>
            <person name="Mondo S."/>
            <person name="LaButti K."/>
            <person name="Haridas S."/>
            <person name="Pangalinan J."/>
            <person name="Salamov A.A."/>
            <person name="Simmons B.A."/>
            <person name="Magnuson J.K."/>
            <person name="Chen J."/>
            <person name="Drula E."/>
            <person name="Henrissat B."/>
            <person name="Wiebenga A."/>
            <person name="Lubbers R.J."/>
            <person name="Gomes A.C."/>
            <person name="Macurrencykelacurrency M.R."/>
            <person name="Stajich J."/>
            <person name="Grigoriev I.V."/>
            <person name="Mortensen U.H."/>
            <person name="De vries R.P."/>
            <person name="Baker S.E."/>
            <person name="Andersen M.R."/>
        </authorList>
    </citation>
    <scope>NUCLEOTIDE SEQUENCE [LARGE SCALE GENOMIC DNA]</scope>
    <source>
        <strain evidence="3 4">CBS 756.74</strain>
    </source>
</reference>
<dbReference type="Gene3D" id="3.40.50.720">
    <property type="entry name" value="NAD(P)-binding Rossmann-like Domain"/>
    <property type="match status" value="1"/>
</dbReference>
<dbReference type="InterPro" id="IPR036291">
    <property type="entry name" value="NAD(P)-bd_dom_sf"/>
</dbReference>
<sequence>MCYDKARSLSLIALELGEVEETARICAEIHPGIRTEVAVFDITDPTATKGFLAEDEAQFGGIDVLVANAGRPPQWLPVSEGDPQIWWDTVEVSLRGAYNFARFALPTMQKRRGG</sequence>
<dbReference type="SUPFAM" id="SSF51735">
    <property type="entry name" value="NAD(P)-binding Rossmann-fold domains"/>
    <property type="match status" value="1"/>
</dbReference>
<protein>
    <recommendedName>
        <fullName evidence="5">Norsolorinic acid reductase</fullName>
    </recommendedName>
</protein>
<dbReference type="Proteomes" id="UP001610444">
    <property type="component" value="Unassembled WGS sequence"/>
</dbReference>
<dbReference type="PANTHER" id="PTHR43008">
    <property type="entry name" value="BENZIL REDUCTASE"/>
    <property type="match status" value="1"/>
</dbReference>
<keyword evidence="4" id="KW-1185">Reference proteome</keyword>
<proteinExistence type="inferred from homology"/>
<dbReference type="RefSeq" id="XP_070892735.1">
    <property type="nucleotide sequence ID" value="XM_071047317.1"/>
</dbReference>
<accession>A0ABR4JCP6</accession>
<comment type="similarity">
    <text evidence="1">Belongs to the short-chain dehydrogenases/reductases (SDR) family.</text>
</comment>
<organism evidence="3 4">
    <name type="scientific">Aspergillus pseudodeflectus</name>
    <dbReference type="NCBI Taxonomy" id="176178"/>
    <lineage>
        <taxon>Eukaryota</taxon>
        <taxon>Fungi</taxon>
        <taxon>Dikarya</taxon>
        <taxon>Ascomycota</taxon>
        <taxon>Pezizomycotina</taxon>
        <taxon>Eurotiomycetes</taxon>
        <taxon>Eurotiomycetidae</taxon>
        <taxon>Eurotiales</taxon>
        <taxon>Aspergillaceae</taxon>
        <taxon>Aspergillus</taxon>
        <taxon>Aspergillus subgen. Nidulantes</taxon>
    </lineage>
</organism>
<evidence type="ECO:0000256" key="1">
    <source>
        <dbReference type="ARBA" id="ARBA00006484"/>
    </source>
</evidence>
<dbReference type="InterPro" id="IPR002347">
    <property type="entry name" value="SDR_fam"/>
</dbReference>
<gene>
    <name evidence="3" type="ORF">BJX68DRAFT_272917</name>
</gene>
<dbReference type="EMBL" id="JBFXLR010000092">
    <property type="protein sequence ID" value="KAL2837832.1"/>
    <property type="molecule type" value="Genomic_DNA"/>
</dbReference>
<dbReference type="Pfam" id="PF00106">
    <property type="entry name" value="adh_short"/>
    <property type="match status" value="1"/>
</dbReference>
<dbReference type="GeneID" id="98162481"/>
<dbReference type="PANTHER" id="PTHR43008:SF4">
    <property type="entry name" value="CHAIN DEHYDROGENASE, PUTATIVE (AFU_ORTHOLOGUE AFUA_4G08710)-RELATED"/>
    <property type="match status" value="1"/>
</dbReference>
<evidence type="ECO:0008006" key="5">
    <source>
        <dbReference type="Google" id="ProtNLM"/>
    </source>
</evidence>
<evidence type="ECO:0000313" key="3">
    <source>
        <dbReference type="EMBL" id="KAL2837832.1"/>
    </source>
</evidence>